<dbReference type="Proteomes" id="UP001336020">
    <property type="component" value="Unassembled WGS sequence"/>
</dbReference>
<sequence>MQSSFFDALDALARSAQIRIDRREGSAHPRFPNVIYPLDYGFLDGTTAADGGGVDVFVGNCAGAGVTAVALTVDAGKRDVEVKVLLDCTPGEIDGVSAFLSGTLRLGRTIVHR</sequence>
<organism evidence="1 2">
    <name type="scientific">Rhodococcus artemisiae</name>
    <dbReference type="NCBI Taxonomy" id="714159"/>
    <lineage>
        <taxon>Bacteria</taxon>
        <taxon>Bacillati</taxon>
        <taxon>Actinomycetota</taxon>
        <taxon>Actinomycetes</taxon>
        <taxon>Mycobacteriales</taxon>
        <taxon>Nocardiaceae</taxon>
        <taxon>Rhodococcus</taxon>
    </lineage>
</organism>
<evidence type="ECO:0000313" key="1">
    <source>
        <dbReference type="EMBL" id="MEE2055938.1"/>
    </source>
</evidence>
<name>A0ABU7L375_9NOCA</name>
<keyword evidence="2" id="KW-1185">Reference proteome</keyword>
<protein>
    <submittedName>
        <fullName evidence="1">Inorganic pyrophosphatase</fullName>
    </submittedName>
</protein>
<gene>
    <name evidence="1" type="ORF">Q7514_00140</name>
</gene>
<dbReference type="RefSeq" id="WP_330131261.1">
    <property type="nucleotide sequence ID" value="NZ_JAUTXY010000001.1"/>
</dbReference>
<dbReference type="InterPro" id="IPR036649">
    <property type="entry name" value="Pyrophosphatase_sf"/>
</dbReference>
<dbReference type="SUPFAM" id="SSF50324">
    <property type="entry name" value="Inorganic pyrophosphatase"/>
    <property type="match status" value="1"/>
</dbReference>
<reference evidence="1 2" key="1">
    <citation type="submission" date="2023-07" db="EMBL/GenBank/DDBJ databases">
        <authorList>
            <person name="Girao M."/>
            <person name="Carvalho M.F."/>
        </authorList>
    </citation>
    <scope>NUCLEOTIDE SEQUENCE [LARGE SCALE GENOMIC DNA]</scope>
    <source>
        <strain evidence="1 2">YIM65754</strain>
    </source>
</reference>
<proteinExistence type="predicted"/>
<accession>A0ABU7L375</accession>
<comment type="caution">
    <text evidence="1">The sequence shown here is derived from an EMBL/GenBank/DDBJ whole genome shotgun (WGS) entry which is preliminary data.</text>
</comment>
<dbReference type="EMBL" id="JAUTXY010000001">
    <property type="protein sequence ID" value="MEE2055938.1"/>
    <property type="molecule type" value="Genomic_DNA"/>
</dbReference>
<evidence type="ECO:0000313" key="2">
    <source>
        <dbReference type="Proteomes" id="UP001336020"/>
    </source>
</evidence>